<dbReference type="SMART" id="SM00450">
    <property type="entry name" value="RHOD"/>
    <property type="match status" value="1"/>
</dbReference>
<dbReference type="Gene3D" id="3.40.250.10">
    <property type="entry name" value="Rhodanese-like domain"/>
    <property type="match status" value="1"/>
</dbReference>
<dbReference type="AlphaFoldDB" id="A0A7S3XCH7"/>
<name>A0A7S3XCH7_9CHLO</name>
<dbReference type="PANTHER" id="PTHR10828">
    <property type="entry name" value="M-PHASE INDUCER PHOSPHATASE DUAL SPECIFICITY PHOSPHATASE CDC25"/>
    <property type="match status" value="1"/>
</dbReference>
<accession>A0A7S3XCH7</accession>
<dbReference type="GO" id="GO:0005634">
    <property type="term" value="C:nucleus"/>
    <property type="evidence" value="ECO:0007669"/>
    <property type="project" value="TreeGrafter"/>
</dbReference>
<evidence type="ECO:0000313" key="2">
    <source>
        <dbReference type="EMBL" id="CAE0607351.1"/>
    </source>
</evidence>
<sequence>MRASPVCASAMTRACASRNVRPVSSIEAEELAAHLRSDARESTVIVDVRDTDFKGGNIRGALNIPSEHFYNDAQVDDLVERFAQSQYVVFHCMFSQQRGPFCATKFASRLGAAQLPQKPQVFVLERGFSGWLSSGNLDLCENLEDT</sequence>
<feature type="domain" description="Rhodanese" evidence="1">
    <location>
        <begin position="39"/>
        <end position="136"/>
    </location>
</feature>
<evidence type="ECO:0000259" key="1">
    <source>
        <dbReference type="PROSITE" id="PS50206"/>
    </source>
</evidence>
<proteinExistence type="predicted"/>
<dbReference type="GO" id="GO:0005737">
    <property type="term" value="C:cytoplasm"/>
    <property type="evidence" value="ECO:0007669"/>
    <property type="project" value="TreeGrafter"/>
</dbReference>
<dbReference type="InterPro" id="IPR036873">
    <property type="entry name" value="Rhodanese-like_dom_sf"/>
</dbReference>
<protein>
    <recommendedName>
        <fullName evidence="1">Rhodanese domain-containing protein</fullName>
    </recommendedName>
</protein>
<dbReference type="Pfam" id="PF00581">
    <property type="entry name" value="Rhodanese"/>
    <property type="match status" value="1"/>
</dbReference>
<dbReference type="InterPro" id="IPR001763">
    <property type="entry name" value="Rhodanese-like_dom"/>
</dbReference>
<dbReference type="GO" id="GO:0004725">
    <property type="term" value="F:protein tyrosine phosphatase activity"/>
    <property type="evidence" value="ECO:0007669"/>
    <property type="project" value="TreeGrafter"/>
</dbReference>
<dbReference type="PANTHER" id="PTHR10828:SF38">
    <property type="entry name" value="ARSENICAL-RESISTANCE PROTEIN 2-RELATED"/>
    <property type="match status" value="1"/>
</dbReference>
<dbReference type="PROSITE" id="PS50206">
    <property type="entry name" value="RHODANESE_3"/>
    <property type="match status" value="1"/>
</dbReference>
<dbReference type="EMBL" id="HBIS01001338">
    <property type="protein sequence ID" value="CAE0607351.1"/>
    <property type="molecule type" value="Transcribed_RNA"/>
</dbReference>
<reference evidence="2" key="1">
    <citation type="submission" date="2021-01" db="EMBL/GenBank/DDBJ databases">
        <authorList>
            <person name="Corre E."/>
            <person name="Pelletier E."/>
            <person name="Niang G."/>
            <person name="Scheremetjew M."/>
            <person name="Finn R."/>
            <person name="Kale V."/>
            <person name="Holt S."/>
            <person name="Cochrane G."/>
            <person name="Meng A."/>
            <person name="Brown T."/>
            <person name="Cohen L."/>
        </authorList>
    </citation>
    <scope>NUCLEOTIDE SEQUENCE</scope>
    <source>
        <strain evidence="2">CCMP1897</strain>
    </source>
</reference>
<dbReference type="SUPFAM" id="SSF52821">
    <property type="entry name" value="Rhodanese/Cell cycle control phosphatase"/>
    <property type="match status" value="1"/>
</dbReference>
<organism evidence="2">
    <name type="scientific">Picocystis salinarum</name>
    <dbReference type="NCBI Taxonomy" id="88271"/>
    <lineage>
        <taxon>Eukaryota</taxon>
        <taxon>Viridiplantae</taxon>
        <taxon>Chlorophyta</taxon>
        <taxon>Picocystophyceae</taxon>
        <taxon>Picocystales</taxon>
        <taxon>Picocystaceae</taxon>
        <taxon>Picocystis</taxon>
    </lineage>
</organism>
<gene>
    <name evidence="2" type="ORF">PSAL00342_LOCUS1168</name>
</gene>